<dbReference type="AlphaFoldDB" id="A0A369K740"/>
<keyword evidence="5" id="KW-1185">Reference proteome</keyword>
<keyword evidence="2" id="KW-0472">Membrane</keyword>
<dbReference type="Pfam" id="PF24855">
    <property type="entry name" value="DUF7729"/>
    <property type="match status" value="1"/>
</dbReference>
<sequence length="386" mass="41378">MFTPPQSPLPNKRAFSPRPDVAEEPESTIGMPASPSDIVKRQIGRRTTRWAMLLVPLVVIFITVSTQYLTGPVAFDAFAKPPEPMSWEKLTMHGHGWTHHKREPAPAPQLASLTSTSTSGAPTPTTTNATPVPTVPSSPPDLPTPFPQPFDADITQNFSSISCFNFFSNMTNTPAFRTCRPLSLLLESSNTFIEAQNNLTLLNSLMWGTCNTNTAKDQCVSNMNWFADALQSACAQDIKDRNTMTLTTLTALQAYSVTRDAGCITDPTTNTYCYVNAVRNTNPSDSYFYQMPLGIGVPKTATPLCSACTRSVMGIYAAALEDPAQAPTLTGLKKTYSPAADLAVQQCGAGYAQVTTSGGVSMLRGLSGWTGALAVLLCSALLFAGP</sequence>
<proteinExistence type="predicted"/>
<reference evidence="4" key="1">
    <citation type="submission" date="2018-04" db="EMBL/GenBank/DDBJ databases">
        <title>Whole genome sequencing of Hypsizygus marmoreus.</title>
        <authorList>
            <person name="Choi I.-G."/>
            <person name="Min B."/>
            <person name="Kim J.-G."/>
            <person name="Kim S."/>
            <person name="Oh Y.-L."/>
            <person name="Kong W.-S."/>
            <person name="Park H."/>
            <person name="Jeong J."/>
            <person name="Song E.-S."/>
        </authorList>
    </citation>
    <scope>NUCLEOTIDE SEQUENCE [LARGE SCALE GENOMIC DNA]</scope>
    <source>
        <strain evidence="4">51987-8</strain>
    </source>
</reference>
<dbReference type="InterPro" id="IPR056146">
    <property type="entry name" value="DUF7729"/>
</dbReference>
<feature type="region of interest" description="Disordered" evidence="1">
    <location>
        <begin position="1"/>
        <end position="35"/>
    </location>
</feature>
<dbReference type="OrthoDB" id="2564812at2759"/>
<feature type="transmembrane region" description="Helical" evidence="2">
    <location>
        <begin position="50"/>
        <end position="69"/>
    </location>
</feature>
<evidence type="ECO:0000256" key="1">
    <source>
        <dbReference type="SAM" id="MobiDB-lite"/>
    </source>
</evidence>
<dbReference type="PANTHER" id="PTHR39460:SF1">
    <property type="entry name" value="C6 TRANSCRIPTION FACTOR"/>
    <property type="match status" value="1"/>
</dbReference>
<accession>A0A369K740</accession>
<evidence type="ECO:0000313" key="4">
    <source>
        <dbReference type="EMBL" id="RDB29718.1"/>
    </source>
</evidence>
<dbReference type="Proteomes" id="UP000076154">
    <property type="component" value="Unassembled WGS sequence"/>
</dbReference>
<dbReference type="EMBL" id="LUEZ02000009">
    <property type="protein sequence ID" value="RDB29718.1"/>
    <property type="molecule type" value="Genomic_DNA"/>
</dbReference>
<keyword evidence="2" id="KW-0812">Transmembrane</keyword>
<evidence type="ECO:0000313" key="5">
    <source>
        <dbReference type="Proteomes" id="UP000076154"/>
    </source>
</evidence>
<dbReference type="InParanoid" id="A0A369K740"/>
<evidence type="ECO:0000256" key="2">
    <source>
        <dbReference type="SAM" id="Phobius"/>
    </source>
</evidence>
<feature type="domain" description="DUF7729" evidence="3">
    <location>
        <begin position="145"/>
        <end position="355"/>
    </location>
</feature>
<feature type="compositionally biased region" description="Low complexity" evidence="1">
    <location>
        <begin position="108"/>
        <end position="132"/>
    </location>
</feature>
<gene>
    <name evidence="4" type="ORF">Hypma_013965</name>
</gene>
<protein>
    <recommendedName>
        <fullName evidence="3">DUF7729 domain-containing protein</fullName>
    </recommendedName>
</protein>
<feature type="region of interest" description="Disordered" evidence="1">
    <location>
        <begin position="97"/>
        <end position="148"/>
    </location>
</feature>
<name>A0A369K740_HYPMA</name>
<feature type="compositionally biased region" description="Pro residues" evidence="1">
    <location>
        <begin position="133"/>
        <end position="148"/>
    </location>
</feature>
<organism evidence="4 5">
    <name type="scientific">Hypsizygus marmoreus</name>
    <name type="common">White beech mushroom</name>
    <name type="synonym">Agaricus marmoreus</name>
    <dbReference type="NCBI Taxonomy" id="39966"/>
    <lineage>
        <taxon>Eukaryota</taxon>
        <taxon>Fungi</taxon>
        <taxon>Dikarya</taxon>
        <taxon>Basidiomycota</taxon>
        <taxon>Agaricomycotina</taxon>
        <taxon>Agaricomycetes</taxon>
        <taxon>Agaricomycetidae</taxon>
        <taxon>Agaricales</taxon>
        <taxon>Tricholomatineae</taxon>
        <taxon>Lyophyllaceae</taxon>
        <taxon>Hypsizygus</taxon>
    </lineage>
</organism>
<evidence type="ECO:0000259" key="3">
    <source>
        <dbReference type="Pfam" id="PF24855"/>
    </source>
</evidence>
<dbReference type="PANTHER" id="PTHR39460">
    <property type="entry name" value="EXPRESSED PROTEIN"/>
    <property type="match status" value="1"/>
</dbReference>
<keyword evidence="2" id="KW-1133">Transmembrane helix</keyword>
<comment type="caution">
    <text evidence="4">The sequence shown here is derived from an EMBL/GenBank/DDBJ whole genome shotgun (WGS) entry which is preliminary data.</text>
</comment>